<evidence type="ECO:0000313" key="4">
    <source>
        <dbReference type="EMBL" id="SFD49117.1"/>
    </source>
</evidence>
<dbReference type="InterPro" id="IPR001638">
    <property type="entry name" value="Solute-binding_3/MltF_N"/>
</dbReference>
<dbReference type="SMART" id="SM00062">
    <property type="entry name" value="PBPb"/>
    <property type="match status" value="1"/>
</dbReference>
<dbReference type="Pfam" id="PF00497">
    <property type="entry name" value="SBP_bac_3"/>
    <property type="match status" value="1"/>
</dbReference>
<name>A0A1I1SRQ2_9LACO</name>
<feature type="chain" id="PRO_5038544964" evidence="2">
    <location>
        <begin position="22"/>
        <end position="283"/>
    </location>
</feature>
<dbReference type="PROSITE" id="PS51257">
    <property type="entry name" value="PROKAR_LIPOPROTEIN"/>
    <property type="match status" value="1"/>
</dbReference>
<evidence type="ECO:0000256" key="1">
    <source>
        <dbReference type="ARBA" id="ARBA00022729"/>
    </source>
</evidence>
<dbReference type="PANTHER" id="PTHR35936">
    <property type="entry name" value="MEMBRANE-BOUND LYTIC MUREIN TRANSGLYCOSYLASE F"/>
    <property type="match status" value="1"/>
</dbReference>
<feature type="signal peptide" evidence="2">
    <location>
        <begin position="1"/>
        <end position="21"/>
    </location>
</feature>
<keyword evidence="1 2" id="KW-0732">Signal</keyword>
<dbReference type="AlphaFoldDB" id="A0A1I1SRQ2"/>
<gene>
    <name evidence="4" type="ORF">SAMN04487792_1087</name>
</gene>
<evidence type="ECO:0000313" key="5">
    <source>
        <dbReference type="Proteomes" id="UP000199599"/>
    </source>
</evidence>
<dbReference type="EMBL" id="FOMN01000005">
    <property type="protein sequence ID" value="SFD49117.1"/>
    <property type="molecule type" value="Genomic_DNA"/>
</dbReference>
<organism evidence="4 5">
    <name type="scientific">Lactobacillus bombicola</name>
    <dbReference type="NCBI Taxonomy" id="1505723"/>
    <lineage>
        <taxon>Bacteria</taxon>
        <taxon>Bacillati</taxon>
        <taxon>Bacillota</taxon>
        <taxon>Bacilli</taxon>
        <taxon>Lactobacillales</taxon>
        <taxon>Lactobacillaceae</taxon>
        <taxon>Lactobacillus</taxon>
    </lineage>
</organism>
<sequence>MKFKRIMTAIMILSTSLFLVACSNISIGQNANSMDNWTRIKKRGYVIIGVDDTFVPMSFRQKNGKLVGYDIDLATAVFKLYGLKVSFQTIDWSMNTTELRNGTIDLIWNGFSKTPSRANKVAFSQTYLNSTQVLVSLKTNKLVRPASLKNKALGVQTGSSGYNDVINYPNIYKKQIKNHYPILYDSFTNAFIDLNSQRIQGLLLDSTYANYYISHQKEPDRFFEIQSPFPKEEFAVGLRKSDIILRQKINHALIKLAKEQTIARIDYKWFKNRIHSPLTQKFT</sequence>
<dbReference type="Gene3D" id="3.40.190.10">
    <property type="entry name" value="Periplasmic binding protein-like II"/>
    <property type="match status" value="2"/>
</dbReference>
<evidence type="ECO:0000256" key="2">
    <source>
        <dbReference type="SAM" id="SignalP"/>
    </source>
</evidence>
<dbReference type="SUPFAM" id="SSF53850">
    <property type="entry name" value="Periplasmic binding protein-like II"/>
    <property type="match status" value="1"/>
</dbReference>
<dbReference type="PANTHER" id="PTHR35936:SF34">
    <property type="entry name" value="ABC TRANSPORTER EXTRACELLULAR-BINDING PROTEIN YCKB-RELATED"/>
    <property type="match status" value="1"/>
</dbReference>
<proteinExistence type="predicted"/>
<accession>A0A1I1SRQ2</accession>
<dbReference type="CDD" id="cd00996">
    <property type="entry name" value="PBP2_AatB_like"/>
    <property type="match status" value="1"/>
</dbReference>
<reference evidence="5" key="1">
    <citation type="submission" date="2016-10" db="EMBL/GenBank/DDBJ databases">
        <authorList>
            <person name="Varghese N."/>
            <person name="Submissions S."/>
        </authorList>
    </citation>
    <scope>NUCLEOTIDE SEQUENCE [LARGE SCALE GENOMIC DNA]</scope>
    <source>
        <strain evidence="5">R-53102</strain>
    </source>
</reference>
<dbReference type="STRING" id="1505723.SAMN04487792_1087"/>
<protein>
    <submittedName>
        <fullName evidence="4">Amino acid ABC transporter substrate-binding protein, PAAT family (TC 3.A.1.3.-)</fullName>
    </submittedName>
</protein>
<dbReference type="Proteomes" id="UP000199599">
    <property type="component" value="Unassembled WGS sequence"/>
</dbReference>
<evidence type="ECO:0000259" key="3">
    <source>
        <dbReference type="SMART" id="SM00062"/>
    </source>
</evidence>
<feature type="domain" description="Solute-binding protein family 3/N-terminal" evidence="3">
    <location>
        <begin position="45"/>
        <end position="273"/>
    </location>
</feature>